<evidence type="ECO:0000313" key="1">
    <source>
        <dbReference type="EMBL" id="GFE94705.1"/>
    </source>
</evidence>
<dbReference type="EMBL" id="BLJP01000017">
    <property type="protein sequence ID" value="GFE94705.1"/>
    <property type="molecule type" value="Genomic_DNA"/>
</dbReference>
<dbReference type="AlphaFoldDB" id="A0A6V8IHF4"/>
<reference evidence="1 2" key="1">
    <citation type="journal article" date="2020" name="Cell Rep.">
        <title>Local necrotic cells trigger systemic immune activation via gut microbiome dysbiosis in Drosophila.</title>
        <authorList>
            <person name="Kosakamoto H."/>
            <person name="Yamauchi T."/>
            <person name="Akuzawa-Tokita Y."/>
            <person name="Nishimura K."/>
            <person name="Soga T."/>
            <person name="Murakami T."/>
            <person name="Mori H."/>
            <person name="Yamamoto K."/>
            <person name="Miyazaki R."/>
            <person name="Koto A."/>
            <person name="Miura M."/>
            <person name="Obata F."/>
        </authorList>
    </citation>
    <scope>NUCLEOTIDE SEQUENCE [LARGE SCALE GENOMIC DNA]</scope>
    <source>
        <strain evidence="1 2">Ai</strain>
    </source>
</reference>
<sequence>MCFGNVGIYDDAITVNDHNSITSPLDRQAHICIHLLIPSLGISEGAGYLTALPLAVMLSKITSEVIESSLVHRP</sequence>
<organism evidence="1 2">
    <name type="scientific">Acetobacter persici</name>
    <dbReference type="NCBI Taxonomy" id="1076596"/>
    <lineage>
        <taxon>Bacteria</taxon>
        <taxon>Pseudomonadati</taxon>
        <taxon>Pseudomonadota</taxon>
        <taxon>Alphaproteobacteria</taxon>
        <taxon>Acetobacterales</taxon>
        <taxon>Acetobacteraceae</taxon>
        <taxon>Acetobacter</taxon>
    </lineage>
</organism>
<keyword evidence="2" id="KW-1185">Reference proteome</keyword>
<gene>
    <name evidence="1" type="ORF">DmAi_27640</name>
</gene>
<dbReference type="Proteomes" id="UP000548726">
    <property type="component" value="Unassembled WGS sequence"/>
</dbReference>
<proteinExistence type="predicted"/>
<evidence type="ECO:0000313" key="2">
    <source>
        <dbReference type="Proteomes" id="UP000548726"/>
    </source>
</evidence>
<accession>A0A6V8IHF4</accession>
<protein>
    <submittedName>
        <fullName evidence="1">Uncharacterized protein</fullName>
    </submittedName>
</protein>
<comment type="caution">
    <text evidence="1">The sequence shown here is derived from an EMBL/GenBank/DDBJ whole genome shotgun (WGS) entry which is preliminary data.</text>
</comment>
<name>A0A6V8IHF4_9PROT</name>